<dbReference type="Proteomes" id="UP001142175">
    <property type="component" value="Unassembled WGS sequence"/>
</dbReference>
<gene>
    <name evidence="1" type="ORF">NU887_10500</name>
</gene>
<keyword evidence="2" id="KW-1185">Reference proteome</keyword>
<accession>A0A9X2SYK2</accession>
<comment type="caution">
    <text evidence="1">The sequence shown here is derived from an EMBL/GenBank/DDBJ whole genome shotgun (WGS) entry which is preliminary data.</text>
</comment>
<evidence type="ECO:0000313" key="2">
    <source>
        <dbReference type="Proteomes" id="UP001142175"/>
    </source>
</evidence>
<name>A0A9X2SYK2_9BACT</name>
<reference evidence="1" key="1">
    <citation type="submission" date="2022-08" db="EMBL/GenBank/DDBJ databases">
        <authorList>
            <person name="Zhang D."/>
        </authorList>
    </citation>
    <scope>NUCLEOTIDE SEQUENCE</scope>
    <source>
        <strain evidence="1">XJ19-11</strain>
    </source>
</reference>
<dbReference type="EMBL" id="JANSUY010000007">
    <property type="protein sequence ID" value="MCR9015467.1"/>
    <property type="molecule type" value="Genomic_DNA"/>
</dbReference>
<organism evidence="1 2">
    <name type="scientific">Aquiflexum gelatinilyticum</name>
    <dbReference type="NCBI Taxonomy" id="2961943"/>
    <lineage>
        <taxon>Bacteria</taxon>
        <taxon>Pseudomonadati</taxon>
        <taxon>Bacteroidota</taxon>
        <taxon>Cytophagia</taxon>
        <taxon>Cytophagales</taxon>
        <taxon>Cyclobacteriaceae</taxon>
        <taxon>Aquiflexum</taxon>
    </lineage>
</organism>
<dbReference type="AlphaFoldDB" id="A0A9X2SYK2"/>
<evidence type="ECO:0000313" key="1">
    <source>
        <dbReference type="EMBL" id="MCR9015467.1"/>
    </source>
</evidence>
<protein>
    <submittedName>
        <fullName evidence="1">Glycosyltransferase</fullName>
    </submittedName>
</protein>
<dbReference type="Gene3D" id="3.90.550.10">
    <property type="entry name" value="Spore Coat Polysaccharide Biosynthesis Protein SpsA, Chain A"/>
    <property type="match status" value="1"/>
</dbReference>
<dbReference type="RefSeq" id="WP_258423323.1">
    <property type="nucleotide sequence ID" value="NZ_JANAEZ010000001.1"/>
</dbReference>
<dbReference type="SUPFAM" id="SSF53448">
    <property type="entry name" value="Nucleotide-diphospho-sugar transferases"/>
    <property type="match status" value="1"/>
</dbReference>
<dbReference type="InterPro" id="IPR029044">
    <property type="entry name" value="Nucleotide-diphossugar_trans"/>
</dbReference>
<proteinExistence type="predicted"/>
<sequence length="315" mass="36843">MSNPSPICLFVYKRLLETKLTIQALEKNHLAKESELYIFSDGPKNEKDIQQVEEVRNYIKEVVGFKKVVINISNENKGLAKSIINGVSSILELNESVIVLEDDLLTSPNFLIFMNEALTAFEHRNDIQSINGYSPFIKASDTLESDVYLHYRTFSWGWATWRSSWSPEIFLKQKINHEINQQTLIDFDLKCGHDMSVMLKSALAGKIDSWYIYWAYDHFKNNRLAVYPYLSKIDNIGYGVESTHCDGVLTIISKFDTAGNREFKLPKNISKYDQTIKNVNYYFTKKHKFLFRIKMLRKLKNYPILFREIKKKFLK</sequence>